<keyword evidence="2" id="KW-0238">DNA-binding</keyword>
<evidence type="ECO:0000256" key="2">
    <source>
        <dbReference type="ARBA" id="ARBA00023125"/>
    </source>
</evidence>
<dbReference type="InterPro" id="IPR017930">
    <property type="entry name" value="Myb_dom"/>
</dbReference>
<dbReference type="Pfam" id="PF00249">
    <property type="entry name" value="Myb_DNA-binding"/>
    <property type="match status" value="1"/>
</dbReference>
<feature type="compositionally biased region" description="Pro residues" evidence="5">
    <location>
        <begin position="482"/>
        <end position="494"/>
    </location>
</feature>
<dbReference type="PROSITE" id="PS50090">
    <property type="entry name" value="MYB_LIKE"/>
    <property type="match status" value="3"/>
</dbReference>
<sequence>MSFRDELHKVAQANKDHQYALKVYTERLETELESVEKLLSIAEQSDDEPDVDAGGAIIVPDAVKAIGPVPVDVLSGMPGFMNDIEKRHRYLRATDVHPMRATELDLLTEAVNAENYRLHALELQQRGQHVFGPPPSHYENIEGIDWERVAMKVSTAASSSIQRTAKECKIKWLGSRRPHHNHSPWTPGEISRVKELDESYRENEIDWVEVAQKLGTNRIPVDCLRYAIPRKTHVWSPESDRRLTEAIRIYGIVNWQQVAKLVSEDVTATQCQSRYMRSLDPSISRVPWTEEEDARLRDAVEIYGTAWSEIAEFLPNRNSEQCRERWQEKLSPTLAKGKWAEAEDQALLAAVEQVGEGKWKEISRILGNGRTDNMCRSRYHVLSKRRLREEAAAASVLPSGTTIRGVLFAQTKSPPTTSQTAVAVVSSGSSGAMDTPEAGLSGSEFIIKPPPAAKSRPKPRRKQVTKATETIIPEDPHLQPDQPGPSHSPTPPTESPNVPAITVHEKGGRNKKPTTRSLPNKKRKAGEQEIQSTNVPDTIDCPPAPATAEAPSTKTAETTEQPGDLPQSADGSVPSVRGRGRGRGRGKGRGLKSHIESTPARKSARLASKSNIDDV</sequence>
<feature type="compositionally biased region" description="Low complexity" evidence="5">
    <location>
        <begin position="546"/>
        <end position="560"/>
    </location>
</feature>
<dbReference type="PANTHER" id="PTHR46621">
    <property type="entry name" value="SNRNA-ACTIVATING PROTEIN COMPLEX SUBUNIT 4"/>
    <property type="match status" value="1"/>
</dbReference>
<dbReference type="PANTHER" id="PTHR46621:SF1">
    <property type="entry name" value="SNRNA-ACTIVATING PROTEIN COMPLEX SUBUNIT 4"/>
    <property type="match status" value="1"/>
</dbReference>
<feature type="region of interest" description="Disordered" evidence="5">
    <location>
        <begin position="428"/>
        <end position="615"/>
    </location>
</feature>
<keyword evidence="3" id="KW-0804">Transcription</keyword>
<feature type="compositionally biased region" description="Basic residues" evidence="5">
    <location>
        <begin position="509"/>
        <end position="524"/>
    </location>
</feature>
<feature type="compositionally biased region" description="Basic residues" evidence="5">
    <location>
        <begin position="455"/>
        <end position="464"/>
    </location>
</feature>
<reference evidence="8 9" key="1">
    <citation type="submission" date="2022-09" db="EMBL/GenBank/DDBJ databases">
        <authorList>
            <person name="Palmer J.M."/>
        </authorList>
    </citation>
    <scope>NUCLEOTIDE SEQUENCE [LARGE SCALE GENOMIC DNA]</scope>
    <source>
        <strain evidence="8 9">DSM 7382</strain>
    </source>
</reference>
<dbReference type="EMBL" id="JASBNA010000001">
    <property type="protein sequence ID" value="KAK7695622.1"/>
    <property type="molecule type" value="Genomic_DNA"/>
</dbReference>
<feature type="domain" description="HTH myb-type" evidence="7">
    <location>
        <begin position="280"/>
        <end position="334"/>
    </location>
</feature>
<evidence type="ECO:0000313" key="9">
    <source>
        <dbReference type="Proteomes" id="UP001385951"/>
    </source>
</evidence>
<dbReference type="Proteomes" id="UP001385951">
    <property type="component" value="Unassembled WGS sequence"/>
</dbReference>
<feature type="domain" description="Myb-like" evidence="6">
    <location>
        <begin position="235"/>
        <end position="279"/>
    </location>
</feature>
<evidence type="ECO:0000256" key="4">
    <source>
        <dbReference type="ARBA" id="ARBA00023242"/>
    </source>
</evidence>
<evidence type="ECO:0000256" key="1">
    <source>
        <dbReference type="ARBA" id="ARBA00023015"/>
    </source>
</evidence>
<evidence type="ECO:0000259" key="6">
    <source>
        <dbReference type="PROSITE" id="PS50090"/>
    </source>
</evidence>
<organism evidence="8 9">
    <name type="scientific">Cerrena zonata</name>
    <dbReference type="NCBI Taxonomy" id="2478898"/>
    <lineage>
        <taxon>Eukaryota</taxon>
        <taxon>Fungi</taxon>
        <taxon>Dikarya</taxon>
        <taxon>Basidiomycota</taxon>
        <taxon>Agaricomycotina</taxon>
        <taxon>Agaricomycetes</taxon>
        <taxon>Polyporales</taxon>
        <taxon>Cerrenaceae</taxon>
        <taxon>Cerrena</taxon>
    </lineage>
</organism>
<protein>
    <submittedName>
        <fullName evidence="8">Uncharacterized protein</fullName>
    </submittedName>
</protein>
<feature type="domain" description="Myb-like" evidence="6">
    <location>
        <begin position="331"/>
        <end position="383"/>
    </location>
</feature>
<keyword evidence="1" id="KW-0805">Transcription regulation</keyword>
<dbReference type="GO" id="GO:0019185">
    <property type="term" value="C:snRNA-activating protein complex"/>
    <property type="evidence" value="ECO:0007669"/>
    <property type="project" value="TreeGrafter"/>
</dbReference>
<dbReference type="CDD" id="cd00167">
    <property type="entry name" value="SANT"/>
    <property type="match status" value="3"/>
</dbReference>
<dbReference type="GO" id="GO:0001006">
    <property type="term" value="F:RNA polymerase III type 3 promoter sequence-specific DNA binding"/>
    <property type="evidence" value="ECO:0007669"/>
    <property type="project" value="TreeGrafter"/>
</dbReference>
<dbReference type="AlphaFoldDB" id="A0AAW0GYQ0"/>
<dbReference type="Gene3D" id="1.10.10.60">
    <property type="entry name" value="Homeodomain-like"/>
    <property type="match status" value="3"/>
</dbReference>
<keyword evidence="9" id="KW-1185">Reference proteome</keyword>
<dbReference type="SUPFAM" id="SSF46689">
    <property type="entry name" value="Homeodomain-like"/>
    <property type="match status" value="3"/>
</dbReference>
<evidence type="ECO:0000256" key="3">
    <source>
        <dbReference type="ARBA" id="ARBA00023163"/>
    </source>
</evidence>
<proteinExistence type="predicted"/>
<dbReference type="InterPro" id="IPR009057">
    <property type="entry name" value="Homeodomain-like_sf"/>
</dbReference>
<accession>A0AAW0GYQ0</accession>
<dbReference type="Pfam" id="PF13921">
    <property type="entry name" value="Myb_DNA-bind_6"/>
    <property type="match status" value="1"/>
</dbReference>
<feature type="domain" description="Myb-like" evidence="6">
    <location>
        <begin position="280"/>
        <end position="330"/>
    </location>
</feature>
<dbReference type="InterPro" id="IPR001005">
    <property type="entry name" value="SANT/Myb"/>
</dbReference>
<feature type="domain" description="HTH myb-type" evidence="7">
    <location>
        <begin position="336"/>
        <end position="387"/>
    </location>
</feature>
<comment type="caution">
    <text evidence="8">The sequence shown here is derived from an EMBL/GenBank/DDBJ whole genome shotgun (WGS) entry which is preliminary data.</text>
</comment>
<feature type="compositionally biased region" description="Basic residues" evidence="5">
    <location>
        <begin position="578"/>
        <end position="592"/>
    </location>
</feature>
<dbReference type="InterPro" id="IPR051575">
    <property type="entry name" value="Myb-like_DNA-bd"/>
</dbReference>
<evidence type="ECO:0000259" key="7">
    <source>
        <dbReference type="PROSITE" id="PS51294"/>
    </source>
</evidence>
<keyword evidence="4" id="KW-0539">Nucleus</keyword>
<gene>
    <name evidence="8" type="ORF">QCA50_000258</name>
</gene>
<dbReference type="SMART" id="SM00717">
    <property type="entry name" value="SANT"/>
    <property type="match status" value="5"/>
</dbReference>
<dbReference type="PROSITE" id="PS51294">
    <property type="entry name" value="HTH_MYB"/>
    <property type="match status" value="2"/>
</dbReference>
<dbReference type="GO" id="GO:0042795">
    <property type="term" value="P:snRNA transcription by RNA polymerase II"/>
    <property type="evidence" value="ECO:0007669"/>
    <property type="project" value="TreeGrafter"/>
</dbReference>
<dbReference type="GO" id="GO:0042796">
    <property type="term" value="P:snRNA transcription by RNA polymerase III"/>
    <property type="evidence" value="ECO:0007669"/>
    <property type="project" value="TreeGrafter"/>
</dbReference>
<dbReference type="GO" id="GO:0000978">
    <property type="term" value="F:RNA polymerase II cis-regulatory region sequence-specific DNA binding"/>
    <property type="evidence" value="ECO:0007669"/>
    <property type="project" value="TreeGrafter"/>
</dbReference>
<evidence type="ECO:0000313" key="8">
    <source>
        <dbReference type="EMBL" id="KAK7695622.1"/>
    </source>
</evidence>
<evidence type="ECO:0000256" key="5">
    <source>
        <dbReference type="SAM" id="MobiDB-lite"/>
    </source>
</evidence>
<name>A0AAW0GYQ0_9APHY</name>